<sequence length="709" mass="79433">MTNIFSSFQFGVPGESLHCQILGLLGFSRLCQGFTYEVHFKLCKQSWKAKCKLEPLGQSWVEPEFTFQINYNDDLKVKVSEIGSAVRRSQVIGSIVCPVQNFLNITPQAYLLPLNTTGTIKLKLGAIWRPYDSVRSSNIEYTNNYSNMVPLAHNLSASSPTSPQPPFLDPQKNEGGFPSVINQLSSRIDKEKVINVCDEDLKAKRNTPSYSQSFLSSDNISKNRQSSSFKELKNENVTTPTRKASLNDPVNNIKTTQIPIKSNYSPTANKVTNIQSIDQVKSNYNSNQNKDNISQNETTSSRNDINFISLKMDDRSSINEIIDVCQSIVQSLKLKPKIMEQCTSLISRIFIVKDSMMQLKNSYERKASLTDSISDALDTFSFLSDLDETEKLSKTVESQPSVQAVTILRNQWKKCYRVLYHHVCSIKEAIDASQPANSPLKEMEKIILPHITKQLEFINIILKIASTPDEIELLQVCSTYCGSSTLSNTWEVSSSSAQPLYCTEDCIINTLKILEEHSRRINPSQANVCHTDEVCQKALSRLQEGFKSDKEILSLFQFINFFKKLKSNNVSDFLVKLRKEATIVNLLQSRDDLIVLTALHQLGNALVENSIFHQILTLLVTGSTLVINGAVKSIIKMFAVEANQNEMLGLIAMSLEENDIYIRAGACVAIAKLKIMSAATKLKYLLQTDHLTVKEAASNALIELGQLKT</sequence>
<dbReference type="InterPro" id="IPR011989">
    <property type="entry name" value="ARM-like"/>
</dbReference>
<dbReference type="Proteomes" id="UP001652625">
    <property type="component" value="Chromosome 05"/>
</dbReference>
<proteinExistence type="inferred from homology"/>
<dbReference type="GeneID" id="136071794"/>
<evidence type="ECO:0000259" key="3">
    <source>
        <dbReference type="Pfam" id="PF15903"/>
    </source>
</evidence>
<feature type="region of interest" description="Disordered" evidence="2">
    <location>
        <begin position="208"/>
        <end position="249"/>
    </location>
</feature>
<accession>A0ABM4BVD5</accession>
<feature type="domain" description="FAM65 N-terminal" evidence="3">
    <location>
        <begin position="17"/>
        <end position="168"/>
    </location>
</feature>
<dbReference type="RefSeq" id="XP_065653164.1">
    <property type="nucleotide sequence ID" value="XM_065797092.1"/>
</dbReference>
<name>A0ABM4BVD5_HYDVU</name>
<dbReference type="PANTHER" id="PTHR15829:SF13">
    <property type="entry name" value="FAM65 N-TERMINAL DOMAIN-CONTAINING PROTEIN"/>
    <property type="match status" value="1"/>
</dbReference>
<evidence type="ECO:0000313" key="4">
    <source>
        <dbReference type="Proteomes" id="UP001652625"/>
    </source>
</evidence>
<reference evidence="5" key="1">
    <citation type="submission" date="2025-08" db="UniProtKB">
        <authorList>
            <consortium name="RefSeq"/>
        </authorList>
    </citation>
    <scope>IDENTIFICATION</scope>
</reference>
<dbReference type="InterPro" id="IPR016024">
    <property type="entry name" value="ARM-type_fold"/>
</dbReference>
<dbReference type="Gene3D" id="1.25.10.10">
    <property type="entry name" value="Leucine-rich Repeat Variant"/>
    <property type="match status" value="1"/>
</dbReference>
<dbReference type="Pfam" id="PF15903">
    <property type="entry name" value="PL48"/>
    <property type="match status" value="1"/>
</dbReference>
<dbReference type="SUPFAM" id="SSF48371">
    <property type="entry name" value="ARM repeat"/>
    <property type="match status" value="1"/>
</dbReference>
<organism evidence="4 5">
    <name type="scientific">Hydra vulgaris</name>
    <name type="common">Hydra</name>
    <name type="synonym">Hydra attenuata</name>
    <dbReference type="NCBI Taxonomy" id="6087"/>
    <lineage>
        <taxon>Eukaryota</taxon>
        <taxon>Metazoa</taxon>
        <taxon>Cnidaria</taxon>
        <taxon>Hydrozoa</taxon>
        <taxon>Hydroidolina</taxon>
        <taxon>Anthoathecata</taxon>
        <taxon>Aplanulata</taxon>
        <taxon>Hydridae</taxon>
        <taxon>Hydra</taxon>
    </lineage>
</organism>
<keyword evidence="4" id="KW-1185">Reference proteome</keyword>
<dbReference type="PANTHER" id="PTHR15829">
    <property type="entry name" value="PROTEIN KINASE PKN/PRK1, EFFECTOR"/>
    <property type="match status" value="1"/>
</dbReference>
<protein>
    <submittedName>
        <fullName evidence="5">Rho family-interacting cell polarization regulator 2-like isoform X1</fullName>
    </submittedName>
</protein>
<gene>
    <name evidence="5" type="primary">LOC136071794</name>
</gene>
<dbReference type="InterPro" id="IPR026136">
    <property type="entry name" value="RIPOR3"/>
</dbReference>
<comment type="similarity">
    <text evidence="1">Belongs to the RIPOR family.</text>
</comment>
<evidence type="ECO:0000256" key="2">
    <source>
        <dbReference type="SAM" id="MobiDB-lite"/>
    </source>
</evidence>
<evidence type="ECO:0000256" key="1">
    <source>
        <dbReference type="ARBA" id="ARBA00005744"/>
    </source>
</evidence>
<dbReference type="InterPro" id="IPR031780">
    <property type="entry name" value="FAM65_N"/>
</dbReference>
<evidence type="ECO:0000313" key="5">
    <source>
        <dbReference type="RefSeq" id="XP_065653164.1"/>
    </source>
</evidence>